<keyword evidence="3" id="KW-1185">Reference proteome</keyword>
<gene>
    <name evidence="2" type="ORF">BSL78_12121</name>
</gene>
<comment type="caution">
    <text evidence="2">The sequence shown here is derived from an EMBL/GenBank/DDBJ whole genome shotgun (WGS) entry which is preliminary data.</text>
</comment>
<dbReference type="FunFam" id="3.40.50.300:FF:000355">
    <property type="entry name" value="Heterogeneous nuclear ribonucleoprotein U-like 1, isoform CRA_a"/>
    <property type="match status" value="1"/>
</dbReference>
<dbReference type="OrthoDB" id="445357at2759"/>
<feature type="region of interest" description="Disordered" evidence="1">
    <location>
        <begin position="391"/>
        <end position="446"/>
    </location>
</feature>
<evidence type="ECO:0000313" key="3">
    <source>
        <dbReference type="Proteomes" id="UP000230750"/>
    </source>
</evidence>
<feature type="compositionally biased region" description="Basic and acidic residues" evidence="1">
    <location>
        <begin position="237"/>
        <end position="247"/>
    </location>
</feature>
<protein>
    <submittedName>
        <fullName evidence="2">Putative heterogeneous nuclear ribonucleoprotein U-like protein 1 isoform X2</fullName>
    </submittedName>
</protein>
<dbReference type="AlphaFoldDB" id="A0A2G8KSP2"/>
<dbReference type="SUPFAM" id="SSF52540">
    <property type="entry name" value="P-loop containing nucleoside triphosphate hydrolases"/>
    <property type="match status" value="1"/>
</dbReference>
<dbReference type="Pfam" id="PF13671">
    <property type="entry name" value="AAA_33"/>
    <property type="match status" value="1"/>
</dbReference>
<dbReference type="Proteomes" id="UP000230750">
    <property type="component" value="Unassembled WGS sequence"/>
</dbReference>
<keyword evidence="2" id="KW-0687">Ribonucleoprotein</keyword>
<dbReference type="InterPro" id="IPR027417">
    <property type="entry name" value="P-loop_NTPase"/>
</dbReference>
<dbReference type="GO" id="GO:0005634">
    <property type="term" value="C:nucleus"/>
    <property type="evidence" value="ECO:0007669"/>
    <property type="project" value="TreeGrafter"/>
</dbReference>
<dbReference type="GO" id="GO:0003723">
    <property type="term" value="F:RNA binding"/>
    <property type="evidence" value="ECO:0007669"/>
    <property type="project" value="TreeGrafter"/>
</dbReference>
<dbReference type="GO" id="GO:0000380">
    <property type="term" value="P:alternative mRNA splicing, via spliceosome"/>
    <property type="evidence" value="ECO:0007669"/>
    <property type="project" value="TreeGrafter"/>
</dbReference>
<feature type="compositionally biased region" description="Low complexity" evidence="1">
    <location>
        <begin position="248"/>
        <end position="262"/>
    </location>
</feature>
<feature type="region of interest" description="Disordered" evidence="1">
    <location>
        <begin position="216"/>
        <end position="262"/>
    </location>
</feature>
<organism evidence="2 3">
    <name type="scientific">Stichopus japonicus</name>
    <name type="common">Sea cucumber</name>
    <dbReference type="NCBI Taxonomy" id="307972"/>
    <lineage>
        <taxon>Eukaryota</taxon>
        <taxon>Metazoa</taxon>
        <taxon>Echinodermata</taxon>
        <taxon>Eleutherozoa</taxon>
        <taxon>Echinozoa</taxon>
        <taxon>Holothuroidea</taxon>
        <taxon>Aspidochirotacea</taxon>
        <taxon>Aspidochirotida</taxon>
        <taxon>Stichopodidae</taxon>
        <taxon>Apostichopus</taxon>
    </lineage>
</organism>
<evidence type="ECO:0000313" key="2">
    <source>
        <dbReference type="EMBL" id="PIK50992.1"/>
    </source>
</evidence>
<reference evidence="2 3" key="1">
    <citation type="journal article" date="2017" name="PLoS Biol.">
        <title>The sea cucumber genome provides insights into morphological evolution and visceral regeneration.</title>
        <authorList>
            <person name="Zhang X."/>
            <person name="Sun L."/>
            <person name="Yuan J."/>
            <person name="Sun Y."/>
            <person name="Gao Y."/>
            <person name="Zhang L."/>
            <person name="Li S."/>
            <person name="Dai H."/>
            <person name="Hamel J.F."/>
            <person name="Liu C."/>
            <person name="Yu Y."/>
            <person name="Liu S."/>
            <person name="Lin W."/>
            <person name="Guo K."/>
            <person name="Jin S."/>
            <person name="Xu P."/>
            <person name="Storey K.B."/>
            <person name="Huan P."/>
            <person name="Zhang T."/>
            <person name="Zhou Y."/>
            <person name="Zhang J."/>
            <person name="Lin C."/>
            <person name="Li X."/>
            <person name="Xing L."/>
            <person name="Huo D."/>
            <person name="Sun M."/>
            <person name="Wang L."/>
            <person name="Mercier A."/>
            <person name="Li F."/>
            <person name="Yang H."/>
            <person name="Xiang J."/>
        </authorList>
    </citation>
    <scope>NUCLEOTIDE SEQUENCE [LARGE SCALE GENOMIC DNA]</scope>
    <source>
        <strain evidence="2">Shaxun</strain>
        <tissue evidence="2">Muscle</tissue>
    </source>
</reference>
<evidence type="ECO:0000256" key="1">
    <source>
        <dbReference type="SAM" id="MobiDB-lite"/>
    </source>
</evidence>
<dbReference type="STRING" id="307972.A0A2G8KSP2"/>
<dbReference type="GO" id="GO:1990904">
    <property type="term" value="C:ribonucleoprotein complex"/>
    <property type="evidence" value="ECO:0007669"/>
    <property type="project" value="UniProtKB-KW"/>
</dbReference>
<sequence length="470" mass="51552">MEEPFFPIAEGFTLIGDLPEEDKVRGPLPPAEKKDCEIIMMVGLPGSGKTTWAEKFCAEHPEKKYYILGTNLIMEKMKVMGLRRQRNYSGRFDSLIEKSTKCLNRFFEMAPRKKRNYILDQTNVYPSARRRKMRPFEGFSSKAIVLVPTDEEFKKRIEKRTKEEGKDVPDHAVLEMKANFELPVKGVLFDEVDFVELELDEAKPLVEKYRKEGVDKLGPNYRRNNRDRNRGGGQGNRDNRSRYDNRSPRGATATSTVEATEAATRAVVEEEEGMGATTVEAIAVVAATEITVIEELEVVMATRITAAQATMAAVTMVAAVMAVAAVGDMEAGKTMEVMVHRDPDITRTVTVAATANQGAATTIAEGTVPATRPPTPVPTVPRVTRVTMTTATSMAPAVSRTNTHNSSISSSSTNSTTSNSSRRPTNPTTHTPTTTTATTAAAVTPAVTVRDGRAPSTFITQPPNRWSCTV</sequence>
<dbReference type="EMBL" id="MRZV01000395">
    <property type="protein sequence ID" value="PIK50992.1"/>
    <property type="molecule type" value="Genomic_DNA"/>
</dbReference>
<dbReference type="PANTHER" id="PTHR12381">
    <property type="entry name" value="HETEROGENEOUS NUCLEAR RIBONUCLEOPROTEIN U FAMILY MEMBER"/>
    <property type="match status" value="1"/>
</dbReference>
<name>A0A2G8KSP2_STIJA</name>
<dbReference type="PANTHER" id="PTHR12381:SF56">
    <property type="entry name" value="B30.2_SPRY DOMAIN-CONTAINING PROTEIN-RELATED"/>
    <property type="match status" value="1"/>
</dbReference>
<dbReference type="Gene3D" id="3.40.50.300">
    <property type="entry name" value="P-loop containing nucleotide triphosphate hydrolases"/>
    <property type="match status" value="1"/>
</dbReference>
<accession>A0A2G8KSP2</accession>
<feature type="compositionally biased region" description="Low complexity" evidence="1">
    <location>
        <begin position="399"/>
        <end position="446"/>
    </location>
</feature>
<proteinExistence type="predicted"/>